<sequence length="116" mass="13372">MTAGQSLALLPLAFNHAFIDWRLDKKSVFWCINGHFSDTVFAGITNHEVAMNPDTSHTTRAYYIAQLKESERYCKQILTQQIPRVADPGILDYDLEHELWSKVRLEARRKPPLVES</sequence>
<evidence type="ECO:0000313" key="2">
    <source>
        <dbReference type="Proteomes" id="UP000814176"/>
    </source>
</evidence>
<dbReference type="GeneID" id="72007811"/>
<dbReference type="RefSeq" id="XP_047782229.1">
    <property type="nucleotide sequence ID" value="XM_047927079.1"/>
</dbReference>
<accession>A0ABQ8KQQ6</accession>
<protein>
    <submittedName>
        <fullName evidence="1">Uncharacterized protein</fullName>
    </submittedName>
</protein>
<proteinExistence type="predicted"/>
<organism evidence="1 2">
    <name type="scientific">Rhodofomes roseus</name>
    <dbReference type="NCBI Taxonomy" id="34475"/>
    <lineage>
        <taxon>Eukaryota</taxon>
        <taxon>Fungi</taxon>
        <taxon>Dikarya</taxon>
        <taxon>Basidiomycota</taxon>
        <taxon>Agaricomycotina</taxon>
        <taxon>Agaricomycetes</taxon>
        <taxon>Polyporales</taxon>
        <taxon>Rhodofomes</taxon>
    </lineage>
</organism>
<name>A0ABQ8KQQ6_9APHY</name>
<comment type="caution">
    <text evidence="1">The sequence shown here is derived from an EMBL/GenBank/DDBJ whole genome shotgun (WGS) entry which is preliminary data.</text>
</comment>
<reference evidence="1 2" key="1">
    <citation type="journal article" date="2021" name="Environ. Microbiol.">
        <title>Gene family expansions and transcriptome signatures uncover fungal adaptations to wood decay.</title>
        <authorList>
            <person name="Hage H."/>
            <person name="Miyauchi S."/>
            <person name="Viragh M."/>
            <person name="Drula E."/>
            <person name="Min B."/>
            <person name="Chaduli D."/>
            <person name="Navarro D."/>
            <person name="Favel A."/>
            <person name="Norest M."/>
            <person name="Lesage-Meessen L."/>
            <person name="Balint B."/>
            <person name="Merenyi Z."/>
            <person name="de Eugenio L."/>
            <person name="Morin E."/>
            <person name="Martinez A.T."/>
            <person name="Baldrian P."/>
            <person name="Stursova M."/>
            <person name="Martinez M.J."/>
            <person name="Novotny C."/>
            <person name="Magnuson J.K."/>
            <person name="Spatafora J.W."/>
            <person name="Maurice S."/>
            <person name="Pangilinan J."/>
            <person name="Andreopoulos W."/>
            <person name="LaButti K."/>
            <person name="Hundley H."/>
            <person name="Na H."/>
            <person name="Kuo A."/>
            <person name="Barry K."/>
            <person name="Lipzen A."/>
            <person name="Henrissat B."/>
            <person name="Riley R."/>
            <person name="Ahrendt S."/>
            <person name="Nagy L.G."/>
            <person name="Grigoriev I.V."/>
            <person name="Martin F."/>
            <person name="Rosso M.N."/>
        </authorList>
    </citation>
    <scope>NUCLEOTIDE SEQUENCE [LARGE SCALE GENOMIC DNA]</scope>
    <source>
        <strain evidence="1 2">CIRM-BRFM 1785</strain>
    </source>
</reference>
<evidence type="ECO:0000313" key="1">
    <source>
        <dbReference type="EMBL" id="KAH9840763.1"/>
    </source>
</evidence>
<keyword evidence="2" id="KW-1185">Reference proteome</keyword>
<dbReference type="EMBL" id="JADCUA010000004">
    <property type="protein sequence ID" value="KAH9840763.1"/>
    <property type="molecule type" value="Genomic_DNA"/>
</dbReference>
<gene>
    <name evidence="1" type="ORF">C8Q71DRAFT_854630</name>
</gene>
<dbReference type="Proteomes" id="UP000814176">
    <property type="component" value="Unassembled WGS sequence"/>
</dbReference>